<proteinExistence type="predicted"/>
<sequence>MTAPCTFWPVSLAVGLVCNALVRPVKEKWLMKDEPLAHGATAGGAVAKAGPGASGIGVGGFGVATAIPWALVGLPILWGVWKALESAAKMFQ</sequence>
<feature type="transmembrane region" description="Helical" evidence="1">
    <location>
        <begin position="56"/>
        <end position="81"/>
    </location>
</feature>
<evidence type="ECO:0000256" key="1">
    <source>
        <dbReference type="SAM" id="Phobius"/>
    </source>
</evidence>
<dbReference type="EMBL" id="LR536450">
    <property type="protein sequence ID" value="VFU07057.1"/>
    <property type="molecule type" value="Genomic_DNA"/>
</dbReference>
<dbReference type="Proteomes" id="UP000294360">
    <property type="component" value="Chromosome"/>
</dbReference>
<protein>
    <submittedName>
        <fullName evidence="2">Uncharacterized protein</fullName>
    </submittedName>
</protein>
<keyword evidence="1" id="KW-0472">Membrane</keyword>
<keyword evidence="1" id="KW-0812">Transmembrane</keyword>
<evidence type="ECO:0000313" key="3">
    <source>
        <dbReference type="Proteomes" id="UP000294360"/>
    </source>
</evidence>
<evidence type="ECO:0000313" key="2">
    <source>
        <dbReference type="EMBL" id="VFU07057.1"/>
    </source>
</evidence>
<accession>A0A4U8YTL5</accession>
<reference evidence="2 3" key="1">
    <citation type="submission" date="2019-03" db="EMBL/GenBank/DDBJ databases">
        <authorList>
            <person name="Kox A.R. M."/>
        </authorList>
    </citation>
    <scope>NUCLEOTIDE SEQUENCE [LARGE SCALE GENOMIC DNA]</scope>
    <source>
        <strain evidence="2">MTUNDRAET4 annotated genome</strain>
    </source>
</reference>
<dbReference type="KEGG" id="mtun:MTUNDRAET4_0164"/>
<keyword evidence="1" id="KW-1133">Transmembrane helix</keyword>
<gene>
    <name evidence="2" type="ORF">MTUNDRAET4_0164</name>
</gene>
<name>A0A4U8YTL5_METTU</name>
<dbReference type="AlphaFoldDB" id="A0A4U8YTL5"/>
<organism evidence="2 3">
    <name type="scientific">Methylocella tundrae</name>
    <dbReference type="NCBI Taxonomy" id="227605"/>
    <lineage>
        <taxon>Bacteria</taxon>
        <taxon>Pseudomonadati</taxon>
        <taxon>Pseudomonadota</taxon>
        <taxon>Alphaproteobacteria</taxon>
        <taxon>Hyphomicrobiales</taxon>
        <taxon>Beijerinckiaceae</taxon>
        <taxon>Methylocella</taxon>
    </lineage>
</organism>